<feature type="region of interest" description="Disordered" evidence="1">
    <location>
        <begin position="130"/>
        <end position="162"/>
    </location>
</feature>
<keyword evidence="3" id="KW-1185">Reference proteome</keyword>
<organism evidence="2 3">
    <name type="scientific">Ephemerocybe angulata</name>
    <dbReference type="NCBI Taxonomy" id="980116"/>
    <lineage>
        <taxon>Eukaryota</taxon>
        <taxon>Fungi</taxon>
        <taxon>Dikarya</taxon>
        <taxon>Basidiomycota</taxon>
        <taxon>Agaricomycotina</taxon>
        <taxon>Agaricomycetes</taxon>
        <taxon>Agaricomycetidae</taxon>
        <taxon>Agaricales</taxon>
        <taxon>Agaricineae</taxon>
        <taxon>Psathyrellaceae</taxon>
        <taxon>Ephemerocybe</taxon>
    </lineage>
</organism>
<dbReference type="Proteomes" id="UP000541558">
    <property type="component" value="Unassembled WGS sequence"/>
</dbReference>
<sequence>MRRLKSVSTVVPYVLESVKKEDESEEVDLEKEREDRDRREAEAEEAGREGLERRNETPLSNLRTPSPSPLSQSTTAQGIQEQIVPGSRRRARSVRWRRRAESVPPLDGYPSLRGVEGRHDYDDWAQRLRVTGGRGDQDGGWGTEDGGDVYGYDDPLRATHQR</sequence>
<dbReference type="EMBL" id="JAACJK010000177">
    <property type="protein sequence ID" value="KAF5318896.1"/>
    <property type="molecule type" value="Genomic_DNA"/>
</dbReference>
<evidence type="ECO:0000256" key="1">
    <source>
        <dbReference type="SAM" id="MobiDB-lite"/>
    </source>
</evidence>
<name>A0A8H5F097_9AGAR</name>
<evidence type="ECO:0000313" key="2">
    <source>
        <dbReference type="EMBL" id="KAF5318896.1"/>
    </source>
</evidence>
<reference evidence="2 3" key="1">
    <citation type="journal article" date="2020" name="ISME J.">
        <title>Uncovering the hidden diversity of litter-decomposition mechanisms in mushroom-forming fungi.</title>
        <authorList>
            <person name="Floudas D."/>
            <person name="Bentzer J."/>
            <person name="Ahren D."/>
            <person name="Johansson T."/>
            <person name="Persson P."/>
            <person name="Tunlid A."/>
        </authorList>
    </citation>
    <scope>NUCLEOTIDE SEQUENCE [LARGE SCALE GENOMIC DNA]</scope>
    <source>
        <strain evidence="2 3">CBS 175.51</strain>
    </source>
</reference>
<protein>
    <submittedName>
        <fullName evidence="2">Uncharacterized protein</fullName>
    </submittedName>
</protein>
<feature type="compositionally biased region" description="Basic and acidic residues" evidence="1">
    <location>
        <begin position="30"/>
        <end position="56"/>
    </location>
</feature>
<feature type="region of interest" description="Disordered" evidence="1">
    <location>
        <begin position="1"/>
        <end position="117"/>
    </location>
</feature>
<proteinExistence type="predicted"/>
<feature type="compositionally biased region" description="Basic residues" evidence="1">
    <location>
        <begin position="87"/>
        <end position="98"/>
    </location>
</feature>
<dbReference type="AlphaFoldDB" id="A0A8H5F097"/>
<comment type="caution">
    <text evidence="2">The sequence shown here is derived from an EMBL/GenBank/DDBJ whole genome shotgun (WGS) entry which is preliminary data.</text>
</comment>
<accession>A0A8H5F097</accession>
<evidence type="ECO:0000313" key="3">
    <source>
        <dbReference type="Proteomes" id="UP000541558"/>
    </source>
</evidence>
<gene>
    <name evidence="2" type="ORF">D9611_014717</name>
</gene>
<feature type="compositionally biased region" description="Gly residues" evidence="1">
    <location>
        <begin position="132"/>
        <end position="144"/>
    </location>
</feature>